<reference evidence="3" key="2">
    <citation type="journal article" date="2022" name="Microbiol. Resour. Announc.">
        <title>Whole-Genome Sequence of Entomortierella parvispora E1425, a Mucoromycotan Fungus Associated with Burkholderiaceae-Related Endosymbiotic Bacteria.</title>
        <authorList>
            <person name="Herlambang A."/>
            <person name="Guo Y."/>
            <person name="Takashima Y."/>
            <person name="Narisawa K."/>
            <person name="Ohta H."/>
            <person name="Nishizawa T."/>
        </authorList>
    </citation>
    <scope>NUCLEOTIDE SEQUENCE</scope>
    <source>
        <strain evidence="3">E1425</strain>
    </source>
</reference>
<dbReference type="Proteomes" id="UP000827284">
    <property type="component" value="Unassembled WGS sequence"/>
</dbReference>
<reference evidence="3" key="1">
    <citation type="submission" date="2021-11" db="EMBL/GenBank/DDBJ databases">
        <authorList>
            <person name="Herlambang A."/>
            <person name="Guo Y."/>
            <person name="Takashima Y."/>
            <person name="Nishizawa T."/>
        </authorList>
    </citation>
    <scope>NUCLEOTIDE SEQUENCE</scope>
    <source>
        <strain evidence="3">E1425</strain>
    </source>
</reference>
<dbReference type="AlphaFoldDB" id="A0A9P3H1S0"/>
<sequence length="699" mass="79509">MDSHGHRQRPRQTLASVASRRKPTARVMPPMTQEPIPQEDPPSFGETLAPRVYAWSTTELDYRPRGSDLEVGARSRVHDRSSEGDPDHGEFTPQALVSLCDGHCGPILEYLMNNLKTRSVTRQIQNENLGQSEAKARSRRAKDIERQQRTKQCQDTILSITKKRQEIDDMKERIKQQRQLSTLKKIHIQQSAQRKDILQEYRLMFQRTEGTESQHNLQFIKSTAKPSLQATLPKALEEVSQRTRQIVLENRTTADTSSNSAVRGFVKQLDQSNIQLLLESIKESKLSILTDVSYQDASATLGHPSDRETTELLKLFREHHDERVAQINEVMNRIAICEERREELYTNMRTRAHHRELENKADAVPQELEEARAKLKGLEAALDFIQAEQEIMVERVVSVDEQRERLEQLSKTSRTMDQRMTQKQENVIKVLEMIRLNLERVPALAQEVSDSISEDIQAGLRELSTLVQELEATTEDDWKTLTDLTTERQRLHSVHRTVALKPPTVDAQKLDELLQKSGSDSVRCGGVAVEGQWSLDQHILSVAGLQRQNLVQSAVAAKAQEMNQEMAEHKARMAESIRLSAQDFEESAAFQAVLGPKTNTSTRDNAMQPDALASQFEAGLRKTVHTLAEFDTTYQTKFRDDLLNLRESVEAAFEEAKEVAVLLNDGRTIQSVSSRSNQAQIAAQRPTQPLGRKRVRYDQ</sequence>
<evidence type="ECO:0000313" key="4">
    <source>
        <dbReference type="Proteomes" id="UP000827284"/>
    </source>
</evidence>
<protein>
    <submittedName>
        <fullName evidence="3">Uncharacterized protein</fullName>
    </submittedName>
</protein>
<dbReference type="EMBL" id="BQFW01000001">
    <property type="protein sequence ID" value="GJJ68465.1"/>
    <property type="molecule type" value="Genomic_DNA"/>
</dbReference>
<comment type="caution">
    <text evidence="3">The sequence shown here is derived from an EMBL/GenBank/DDBJ whole genome shotgun (WGS) entry which is preliminary data.</text>
</comment>
<feature type="region of interest" description="Disordered" evidence="2">
    <location>
        <begin position="65"/>
        <end position="90"/>
    </location>
</feature>
<evidence type="ECO:0000256" key="1">
    <source>
        <dbReference type="SAM" id="Coils"/>
    </source>
</evidence>
<feature type="compositionally biased region" description="Polar residues" evidence="2">
    <location>
        <begin position="674"/>
        <end position="687"/>
    </location>
</feature>
<feature type="region of interest" description="Disordered" evidence="2">
    <location>
        <begin position="674"/>
        <end position="699"/>
    </location>
</feature>
<name>A0A9P3H1S0_9FUNG</name>
<proteinExistence type="predicted"/>
<feature type="region of interest" description="Disordered" evidence="2">
    <location>
        <begin position="1"/>
        <end position="45"/>
    </location>
</feature>
<evidence type="ECO:0000313" key="3">
    <source>
        <dbReference type="EMBL" id="GJJ68465.1"/>
    </source>
</evidence>
<organism evidence="3 4">
    <name type="scientific">Entomortierella parvispora</name>
    <dbReference type="NCBI Taxonomy" id="205924"/>
    <lineage>
        <taxon>Eukaryota</taxon>
        <taxon>Fungi</taxon>
        <taxon>Fungi incertae sedis</taxon>
        <taxon>Mucoromycota</taxon>
        <taxon>Mortierellomycotina</taxon>
        <taxon>Mortierellomycetes</taxon>
        <taxon>Mortierellales</taxon>
        <taxon>Mortierellaceae</taxon>
        <taxon>Entomortierella</taxon>
    </lineage>
</organism>
<gene>
    <name evidence="3" type="ORF">EMPS_00811</name>
</gene>
<keyword evidence="1" id="KW-0175">Coiled coil</keyword>
<evidence type="ECO:0000256" key="2">
    <source>
        <dbReference type="SAM" id="MobiDB-lite"/>
    </source>
</evidence>
<dbReference type="OrthoDB" id="2370453at2759"/>
<feature type="coiled-coil region" evidence="1">
    <location>
        <begin position="327"/>
        <end position="419"/>
    </location>
</feature>
<feature type="compositionally biased region" description="Basic residues" evidence="2">
    <location>
        <begin position="1"/>
        <end position="10"/>
    </location>
</feature>
<accession>A0A9P3H1S0</accession>
<keyword evidence="4" id="KW-1185">Reference proteome</keyword>